<protein>
    <submittedName>
        <fullName evidence="1">Uncharacterized protein</fullName>
    </submittedName>
</protein>
<sequence length="77" mass="8487">VDVLGVWVSSVTVPLRVVYKAEIEPSLVNIIVNELKFVEHVQLKCLYHTGAGHTQLAGIMLHLDTLGPLSYQLYVSA</sequence>
<gene>
    <name evidence="1" type="ORF">L9F63_015928</name>
</gene>
<proteinExistence type="predicted"/>
<dbReference type="AlphaFoldDB" id="A0AAD8EJD3"/>
<evidence type="ECO:0000313" key="1">
    <source>
        <dbReference type="EMBL" id="KAJ9592408.1"/>
    </source>
</evidence>
<keyword evidence="2" id="KW-1185">Reference proteome</keyword>
<reference evidence="1" key="2">
    <citation type="submission" date="2023-05" db="EMBL/GenBank/DDBJ databases">
        <authorList>
            <person name="Fouks B."/>
        </authorList>
    </citation>
    <scope>NUCLEOTIDE SEQUENCE</scope>
    <source>
        <strain evidence="1">Stay&amp;Tobe</strain>
        <tissue evidence="1">Testes</tissue>
    </source>
</reference>
<dbReference type="EMBL" id="JASPKZ010003836">
    <property type="protein sequence ID" value="KAJ9592408.1"/>
    <property type="molecule type" value="Genomic_DNA"/>
</dbReference>
<accession>A0AAD8EJD3</accession>
<feature type="non-terminal residue" evidence="1">
    <location>
        <position position="77"/>
    </location>
</feature>
<comment type="caution">
    <text evidence="1">The sequence shown here is derived from an EMBL/GenBank/DDBJ whole genome shotgun (WGS) entry which is preliminary data.</text>
</comment>
<name>A0AAD8EJD3_DIPPU</name>
<evidence type="ECO:0000313" key="2">
    <source>
        <dbReference type="Proteomes" id="UP001233999"/>
    </source>
</evidence>
<dbReference type="Proteomes" id="UP001233999">
    <property type="component" value="Unassembled WGS sequence"/>
</dbReference>
<organism evidence="1 2">
    <name type="scientific">Diploptera punctata</name>
    <name type="common">Pacific beetle cockroach</name>
    <dbReference type="NCBI Taxonomy" id="6984"/>
    <lineage>
        <taxon>Eukaryota</taxon>
        <taxon>Metazoa</taxon>
        <taxon>Ecdysozoa</taxon>
        <taxon>Arthropoda</taxon>
        <taxon>Hexapoda</taxon>
        <taxon>Insecta</taxon>
        <taxon>Pterygota</taxon>
        <taxon>Neoptera</taxon>
        <taxon>Polyneoptera</taxon>
        <taxon>Dictyoptera</taxon>
        <taxon>Blattodea</taxon>
        <taxon>Blaberoidea</taxon>
        <taxon>Blaberidae</taxon>
        <taxon>Diplopterinae</taxon>
        <taxon>Diploptera</taxon>
    </lineage>
</organism>
<reference evidence="1" key="1">
    <citation type="journal article" date="2023" name="IScience">
        <title>Live-bearing cockroach genome reveals convergent evolutionary mechanisms linked to viviparity in insects and beyond.</title>
        <authorList>
            <person name="Fouks B."/>
            <person name="Harrison M.C."/>
            <person name="Mikhailova A.A."/>
            <person name="Marchal E."/>
            <person name="English S."/>
            <person name="Carruthers M."/>
            <person name="Jennings E.C."/>
            <person name="Chiamaka E.L."/>
            <person name="Frigard R.A."/>
            <person name="Pippel M."/>
            <person name="Attardo G.M."/>
            <person name="Benoit J.B."/>
            <person name="Bornberg-Bauer E."/>
            <person name="Tobe S.S."/>
        </authorList>
    </citation>
    <scope>NUCLEOTIDE SEQUENCE</scope>
    <source>
        <strain evidence="1">Stay&amp;Tobe</strain>
    </source>
</reference>
<feature type="non-terminal residue" evidence="1">
    <location>
        <position position="1"/>
    </location>
</feature>